<dbReference type="Pfam" id="PF13191">
    <property type="entry name" value="AAA_16"/>
    <property type="match status" value="1"/>
</dbReference>
<dbReference type="AlphaFoldDB" id="A0A3E0VN24"/>
<dbReference type="EMBL" id="NBWZ01000001">
    <property type="protein sequence ID" value="RFA10297.1"/>
    <property type="molecule type" value="Genomic_DNA"/>
</dbReference>
<dbReference type="InterPro" id="IPR027417">
    <property type="entry name" value="P-loop_NTPase"/>
</dbReference>
<evidence type="ECO:0000313" key="4">
    <source>
        <dbReference type="EMBL" id="RFA10297.1"/>
    </source>
</evidence>
<dbReference type="CDD" id="cd06170">
    <property type="entry name" value="LuxR_C_like"/>
    <property type="match status" value="1"/>
</dbReference>
<name>A0A3E0VN24_9MICO</name>
<dbReference type="PANTHER" id="PTHR16305">
    <property type="entry name" value="TESTICULAR SOLUBLE ADENYLYL CYCLASE"/>
    <property type="match status" value="1"/>
</dbReference>
<dbReference type="GO" id="GO:0005524">
    <property type="term" value="F:ATP binding"/>
    <property type="evidence" value="ECO:0007669"/>
    <property type="project" value="UniProtKB-KW"/>
</dbReference>
<comment type="caution">
    <text evidence="4">The sequence shown here is derived from an EMBL/GenBank/DDBJ whole genome shotgun (WGS) entry which is preliminary data.</text>
</comment>
<dbReference type="SUPFAM" id="SSF46894">
    <property type="entry name" value="C-terminal effector domain of the bipartite response regulators"/>
    <property type="match status" value="1"/>
</dbReference>
<dbReference type="GO" id="GO:0003677">
    <property type="term" value="F:DNA binding"/>
    <property type="evidence" value="ECO:0007669"/>
    <property type="project" value="InterPro"/>
</dbReference>
<organism evidence="4 5">
    <name type="scientific">Subtercola boreus</name>
    <dbReference type="NCBI Taxonomy" id="120213"/>
    <lineage>
        <taxon>Bacteria</taxon>
        <taxon>Bacillati</taxon>
        <taxon>Actinomycetota</taxon>
        <taxon>Actinomycetes</taxon>
        <taxon>Micrococcales</taxon>
        <taxon>Microbacteriaceae</taxon>
        <taxon>Subtercola</taxon>
    </lineage>
</organism>
<dbReference type="InterPro" id="IPR016032">
    <property type="entry name" value="Sig_transdc_resp-reg_C-effctor"/>
</dbReference>
<evidence type="ECO:0000256" key="1">
    <source>
        <dbReference type="ARBA" id="ARBA00022741"/>
    </source>
</evidence>
<accession>A0A3E0VN24</accession>
<evidence type="ECO:0000256" key="2">
    <source>
        <dbReference type="ARBA" id="ARBA00022840"/>
    </source>
</evidence>
<keyword evidence="5" id="KW-1185">Reference proteome</keyword>
<proteinExistence type="predicted"/>
<dbReference type="InterPro" id="IPR000792">
    <property type="entry name" value="Tscrpt_reg_LuxR_C"/>
</dbReference>
<dbReference type="SUPFAM" id="SSF52540">
    <property type="entry name" value="P-loop containing nucleoside triphosphate hydrolases"/>
    <property type="match status" value="1"/>
</dbReference>
<dbReference type="SMART" id="SM00421">
    <property type="entry name" value="HTH_LUXR"/>
    <property type="match status" value="1"/>
</dbReference>
<dbReference type="GO" id="GO:0006355">
    <property type="term" value="P:regulation of DNA-templated transcription"/>
    <property type="evidence" value="ECO:0007669"/>
    <property type="project" value="InterPro"/>
</dbReference>
<dbReference type="Gene3D" id="1.10.10.10">
    <property type="entry name" value="Winged helix-like DNA-binding domain superfamily/Winged helix DNA-binding domain"/>
    <property type="match status" value="1"/>
</dbReference>
<dbReference type="Pfam" id="PF00196">
    <property type="entry name" value="GerE"/>
    <property type="match status" value="1"/>
</dbReference>
<dbReference type="InterPro" id="IPR036388">
    <property type="entry name" value="WH-like_DNA-bd_sf"/>
</dbReference>
<feature type="domain" description="HTH luxR-type" evidence="3">
    <location>
        <begin position="870"/>
        <end position="935"/>
    </location>
</feature>
<sequence>MSESAQAHGGRARRVLPTRGRDVELATIGRAIDTVVGGQGGWLVISGQPGSGKTRLLEDAKGLALQSGARYFYGSGDPEGHLTPFAPLLVGMEAAGVELLAEDELASLESNPENRFWILQELQDGLDRASLDGPMVIVIDDLQWCDDATLLALKTLPLRLSASPILWVVAVRQSAMKASRITSVFERYGDIGENLLTLGSLSDSAVASMVHDVVGATPDARMLRSVLQSEGLPLYVLELLGGLVDEGLIASDGGVARLIGSAVPQRFRESVKSRVSALSARCRQTLEVASVIGRTFELEVLAEMLDVSVGDLIGPVREAVDAGLLLDIGDLRFSHDLFREIIEEEVPATAHRILRRKVIDVQLARGGNVIEVATMLAESAQPGDSDAVSVLRSAARQLSSLTPSTAADLAVRALELSPGRDPDRAEIVSEAATYLWQAGQATHARRLIDKELSGVASGEEEALLRLSVTRMSSQFSFSEAVKQATIALALPGISEATRQNLEAQLALNTLMTAEVQRPVDLTTAAPENLAVLATFATARASRQFYGGKWELAFASIHEAMIIADLAQTRYRTAANEAIFISFMYVSAGDISSALREADRGIQETTRLRQGGGLRLWIMTRARVLLDAGRLADAGVEAQALLEMVDELGPGNFADITAIYTLVRVALYEGDVEAINTHRVSAERMSRDEAARIRNTGSWLASLIAGWYGEWETAIELALPVLDRLGLPGPYFSGSTDAADDVVFVRMALRTGHRRAATTMVAFAEARAAENRPFPILRATAMHARALLSDDRGLMLKAVVLLESIDRPIVLASALEDLGRMNVGHDSTTAIDHFKTALKLYAEAGAFHEEKRITKRLANLGAPPETEVPSGTDAWSTLSTAQRAVASLIVQGLTNRQVAEQLKLSPHTVNAHLRFAFIKLGVHSRVELAGLYHQTVDPS</sequence>
<dbReference type="GO" id="GO:0004016">
    <property type="term" value="F:adenylate cyclase activity"/>
    <property type="evidence" value="ECO:0007669"/>
    <property type="project" value="TreeGrafter"/>
</dbReference>
<dbReference type="GO" id="GO:0005737">
    <property type="term" value="C:cytoplasm"/>
    <property type="evidence" value="ECO:0007669"/>
    <property type="project" value="TreeGrafter"/>
</dbReference>
<dbReference type="PANTHER" id="PTHR16305:SF35">
    <property type="entry name" value="TRANSCRIPTIONAL ACTIVATOR DOMAIN"/>
    <property type="match status" value="1"/>
</dbReference>
<dbReference type="Proteomes" id="UP000256486">
    <property type="component" value="Unassembled WGS sequence"/>
</dbReference>
<evidence type="ECO:0000259" key="3">
    <source>
        <dbReference type="PROSITE" id="PS50043"/>
    </source>
</evidence>
<dbReference type="InterPro" id="IPR041664">
    <property type="entry name" value="AAA_16"/>
</dbReference>
<dbReference type="OrthoDB" id="3691954at2"/>
<dbReference type="PRINTS" id="PR00038">
    <property type="entry name" value="HTHLUXR"/>
</dbReference>
<dbReference type="InterPro" id="IPR011990">
    <property type="entry name" value="TPR-like_helical_dom_sf"/>
</dbReference>
<keyword evidence="1" id="KW-0547">Nucleotide-binding</keyword>
<dbReference type="Gene3D" id="3.40.50.300">
    <property type="entry name" value="P-loop containing nucleotide triphosphate hydrolases"/>
    <property type="match status" value="1"/>
</dbReference>
<evidence type="ECO:0000313" key="5">
    <source>
        <dbReference type="Proteomes" id="UP000256486"/>
    </source>
</evidence>
<protein>
    <recommendedName>
        <fullName evidence="3">HTH luxR-type domain-containing protein</fullName>
    </recommendedName>
</protein>
<gene>
    <name evidence="4" type="ORF">B7R54_14570</name>
</gene>
<dbReference type="PROSITE" id="PS50043">
    <property type="entry name" value="HTH_LUXR_2"/>
    <property type="match status" value="1"/>
</dbReference>
<reference evidence="4 5" key="1">
    <citation type="submission" date="2017-04" db="EMBL/GenBank/DDBJ databases">
        <title>Comparative genome analysis of Subtercola boreus.</title>
        <authorList>
            <person name="Cho Y.-J."/>
            <person name="Cho A."/>
            <person name="Kim O.-S."/>
            <person name="Lee J.-I."/>
        </authorList>
    </citation>
    <scope>NUCLEOTIDE SEQUENCE [LARGE SCALE GENOMIC DNA]</scope>
    <source>
        <strain evidence="4 5">K300</strain>
    </source>
</reference>
<dbReference type="Gene3D" id="1.25.40.10">
    <property type="entry name" value="Tetratricopeptide repeat domain"/>
    <property type="match status" value="1"/>
</dbReference>
<keyword evidence="2" id="KW-0067">ATP-binding</keyword>